<feature type="domain" description="FAD/NAD(P)-binding" evidence="5">
    <location>
        <begin position="5"/>
        <end position="290"/>
    </location>
</feature>
<accession>A0A0D7AVQ1</accession>
<reference evidence="6 7" key="1">
    <citation type="journal article" date="2015" name="Fungal Genet. Biol.">
        <title>Evolution of novel wood decay mechanisms in Agaricales revealed by the genome sequences of Fistulina hepatica and Cylindrobasidium torrendii.</title>
        <authorList>
            <person name="Floudas D."/>
            <person name="Held B.W."/>
            <person name="Riley R."/>
            <person name="Nagy L.G."/>
            <person name="Koehler G."/>
            <person name="Ransdell A.S."/>
            <person name="Younus H."/>
            <person name="Chow J."/>
            <person name="Chiniquy J."/>
            <person name="Lipzen A."/>
            <person name="Tritt A."/>
            <person name="Sun H."/>
            <person name="Haridas S."/>
            <person name="LaButti K."/>
            <person name="Ohm R.A."/>
            <person name="Kues U."/>
            <person name="Blanchette R.A."/>
            <person name="Grigoriev I.V."/>
            <person name="Minto R.E."/>
            <person name="Hibbett D.S."/>
        </authorList>
    </citation>
    <scope>NUCLEOTIDE SEQUENCE [LARGE SCALE GENOMIC DNA]</scope>
    <source>
        <strain evidence="6 7">FP15055 ss-10</strain>
    </source>
</reference>
<keyword evidence="2" id="KW-0285">Flavoprotein</keyword>
<dbReference type="EMBL" id="KN880782">
    <property type="protein sequence ID" value="KIY62463.1"/>
    <property type="molecule type" value="Genomic_DNA"/>
</dbReference>
<dbReference type="InterPro" id="IPR023753">
    <property type="entry name" value="FAD/NAD-binding_dom"/>
</dbReference>
<dbReference type="Proteomes" id="UP000054007">
    <property type="component" value="Unassembled WGS sequence"/>
</dbReference>
<dbReference type="InterPro" id="IPR036188">
    <property type="entry name" value="FAD/NAD-bd_sf"/>
</dbReference>
<dbReference type="AlphaFoldDB" id="A0A0D7AVQ1"/>
<keyword evidence="4" id="KW-0560">Oxidoreductase</keyword>
<dbReference type="PRINTS" id="PR00411">
    <property type="entry name" value="PNDRDTASEI"/>
</dbReference>
<evidence type="ECO:0000256" key="2">
    <source>
        <dbReference type="ARBA" id="ARBA00022630"/>
    </source>
</evidence>
<protein>
    <submittedName>
        <fullName evidence="6">FAD/NAD(P)-binding domain-containing protein</fullName>
    </submittedName>
</protein>
<proteinExistence type="inferred from homology"/>
<evidence type="ECO:0000256" key="1">
    <source>
        <dbReference type="ARBA" id="ARBA00006442"/>
    </source>
</evidence>
<evidence type="ECO:0000256" key="4">
    <source>
        <dbReference type="ARBA" id="ARBA00023002"/>
    </source>
</evidence>
<dbReference type="SUPFAM" id="SSF51905">
    <property type="entry name" value="FAD/NAD(P)-binding domain"/>
    <property type="match status" value="1"/>
</dbReference>
<dbReference type="GO" id="GO:0050660">
    <property type="term" value="F:flavin adenine dinucleotide binding"/>
    <property type="evidence" value="ECO:0007669"/>
    <property type="project" value="TreeGrafter"/>
</dbReference>
<evidence type="ECO:0000313" key="6">
    <source>
        <dbReference type="EMBL" id="KIY62463.1"/>
    </source>
</evidence>
<comment type="similarity">
    <text evidence="1">Belongs to the FAD-dependent oxidoreductase family.</text>
</comment>
<name>A0A0D7AVQ1_9AGAR</name>
<keyword evidence="3" id="KW-0274">FAD</keyword>
<gene>
    <name evidence="6" type="ORF">CYLTODRAFT_404508</name>
</gene>
<dbReference type="OrthoDB" id="202203at2759"/>
<sequence length="368" mass="39300">MSDQTIVVLGGGYGAEAAKALSVKVPAGFNIVLIDPRPFRVWLPAGLRMTCSDADNLEGLALAGYDNIFPKGNGRFVQGKAVGVTKKAGGGGAVQLENGEEVHFKILVLATGCKWSGPLDFPHSADAMNAWLKQCREEYTQAQRIVIVGAGAVGLELAGEIRDFWPDKSVTVVHAQSKVINAAYPDKYRDYAAAGLTARGVELILGDTVDSEIPTGGGKITTRNGKEIEGDLFVSTRGGLPNTAFLKTLDPSILSSSGHVKVKPTLQVQGHDDIYVMGDIIEWEEQRNAIKAQAHMGIVVPNILSSVAGNPPTKEYKGSYEIIALTNGRNSGSIYVDVLWGIILGGWITKIGKSKDLMVPMFRSAMGY</sequence>
<evidence type="ECO:0000313" key="7">
    <source>
        <dbReference type="Proteomes" id="UP000054007"/>
    </source>
</evidence>
<dbReference type="PANTHER" id="PTHR43735">
    <property type="entry name" value="APOPTOSIS-INDUCING FACTOR 1"/>
    <property type="match status" value="1"/>
</dbReference>
<dbReference type="PRINTS" id="PR00368">
    <property type="entry name" value="FADPNR"/>
</dbReference>
<evidence type="ECO:0000259" key="5">
    <source>
        <dbReference type="Pfam" id="PF07992"/>
    </source>
</evidence>
<dbReference type="GO" id="GO:0005737">
    <property type="term" value="C:cytoplasm"/>
    <property type="evidence" value="ECO:0007669"/>
    <property type="project" value="TreeGrafter"/>
</dbReference>
<evidence type="ECO:0000256" key="3">
    <source>
        <dbReference type="ARBA" id="ARBA00022827"/>
    </source>
</evidence>
<organism evidence="6 7">
    <name type="scientific">Cylindrobasidium torrendii FP15055 ss-10</name>
    <dbReference type="NCBI Taxonomy" id="1314674"/>
    <lineage>
        <taxon>Eukaryota</taxon>
        <taxon>Fungi</taxon>
        <taxon>Dikarya</taxon>
        <taxon>Basidiomycota</taxon>
        <taxon>Agaricomycotina</taxon>
        <taxon>Agaricomycetes</taxon>
        <taxon>Agaricomycetidae</taxon>
        <taxon>Agaricales</taxon>
        <taxon>Marasmiineae</taxon>
        <taxon>Physalacriaceae</taxon>
        <taxon>Cylindrobasidium</taxon>
    </lineage>
</organism>
<dbReference type="STRING" id="1314674.A0A0D7AVQ1"/>
<dbReference type="GO" id="GO:0004174">
    <property type="term" value="F:electron-transferring-flavoprotein dehydrogenase activity"/>
    <property type="evidence" value="ECO:0007669"/>
    <property type="project" value="TreeGrafter"/>
</dbReference>
<dbReference type="Gene3D" id="3.50.50.100">
    <property type="match status" value="1"/>
</dbReference>
<dbReference type="PANTHER" id="PTHR43735:SF3">
    <property type="entry name" value="FERROPTOSIS SUPPRESSOR PROTEIN 1"/>
    <property type="match status" value="1"/>
</dbReference>
<dbReference type="Pfam" id="PF07992">
    <property type="entry name" value="Pyr_redox_2"/>
    <property type="match status" value="1"/>
</dbReference>
<keyword evidence="7" id="KW-1185">Reference proteome</keyword>